<dbReference type="PANTHER" id="PTHR19848">
    <property type="entry name" value="WD40 REPEAT PROTEIN"/>
    <property type="match status" value="1"/>
</dbReference>
<dbReference type="Gene3D" id="3.40.50.300">
    <property type="entry name" value="P-loop containing nucleotide triphosphate hydrolases"/>
    <property type="match status" value="1"/>
</dbReference>
<feature type="repeat" description="WD" evidence="3">
    <location>
        <begin position="1030"/>
        <end position="1063"/>
    </location>
</feature>
<dbReference type="Gene3D" id="1.20.930.20">
    <property type="entry name" value="Adaptor protein Cbl, N-terminal domain"/>
    <property type="match status" value="1"/>
</dbReference>
<dbReference type="SUPFAM" id="SSF50998">
    <property type="entry name" value="Quinoprotein alcohol dehydrogenase-like"/>
    <property type="match status" value="1"/>
</dbReference>
<evidence type="ECO:0000259" key="4">
    <source>
        <dbReference type="Pfam" id="PF24883"/>
    </source>
</evidence>
<dbReference type="PROSITE" id="PS00678">
    <property type="entry name" value="WD_REPEATS_1"/>
    <property type="match status" value="5"/>
</dbReference>
<sequence length="1313" mass="146231">MCLGSYQEPQDERIDYVLGIARTILEIGKDALEIAPIPGLKVAANAASALIDMALKTRANKKAWKDLAKEIKSLSETIIDSSKKFGTAMDRFQLSNRDEVRNQLGTSPEYKERVDALVRTLNEVKDEIDTLSKPNAFMRFLKSTRDEQALKGFADRINTARMNFIAGTVFNVESIVSVIMHVLEQMRLNATRKEDDDTLRALPIAEASYQSVYTQSKTHYLAGTRVDLLAELEHWAKADTEFANIPVYILSGLAGTGKSTIACEMAKRLDNAKLLGASFFFIRGIEKLSTIHLVIPTIAFQLAKNIPELHHHIVDAVRAYVRSNETMQLEHQLDALLVEPLRALPSNHNPFVIIIDAVDECTQSGQDDVARLLYLLMKNIHQCSLPLRILLTTRPEIHIETPLYSTEFHNIARPFKLQDIPLDVVNIDIARYVEAELSKSRFKAELKAERPNIVAELAGRAAGLFIYASVACDFIFKSLRHKYPKHAVERLNQWLSETSTVSSMTKPLDMLYLNVLQQSFPESNYSKMVLDVLASVALLQDQVSPQTLESLTGIPVDDVMDIVSQMASVILPCDDTNIEIQPVHASFPQFLIDNARCTDPQFFINPLTHHQAFASKCLALLMKPGVLQMKQQVPVSAHIAYACLHWPAHMVSSQTSNALLILLQEFLKRDLLLWFGALSVMGRLSSAAPALSSVQQWVQNITGLDVDKQIPSLLNDGYRFILEYILPIEMDPMQIYISALPMMPTCLLQEMYAPNYQHMPALQLITKRDSGWGPCLSVMEGHTDSVTSLKYSPDGHFIITGSHDQTLCTWHADSGTPLNIMRGHKDWVYAVDFCPDPHRPAEIVSVSDDKTLCIWDFASGAPLHSISTDKEYQYVAYSPDGKKIVAGSRHSDFKIWDAVTREQLLQADNISETHSISFSPDGKLIVTAKHNIHIWNADTGNLVCILEGHTDTVRSAIFLPDSIRIVSGADDRTVCIWDVETGTCLKVLREHTGDIYAIAISPKGDIIASGGKDSTICLWDAESGDLVNILKGHTSTVMSLCFSPNGQTLVSASHDGMVRIWDVLGHSSGMRKAEEPLPAINCVEFSSDGTIIATGSKDGSVSIWETQTGKQLHHTQLMTESHVCSLAILPDNQTVAYATFDDDFISIWNISTKNLSKKLLGGRNMAYIVRCSPDGQWIASMTGSNIYLWCTSEEDLEHTIPMHSSRSLAFSSDSKMLQFITNEKHYICDVSTGILLDTETTSWEPQTSEVQFKEENGWIISNTSGKKLAWIAGSKRGGEYSDNRATFRFHGKYYAVGSRLGQFTIIDLSKLED</sequence>
<dbReference type="PROSITE" id="PS50082">
    <property type="entry name" value="WD_REPEATS_2"/>
    <property type="match status" value="7"/>
</dbReference>
<dbReference type="GO" id="GO:0007166">
    <property type="term" value="P:cell surface receptor signaling pathway"/>
    <property type="evidence" value="ECO:0007669"/>
    <property type="project" value="InterPro"/>
</dbReference>
<dbReference type="PROSITE" id="PS50294">
    <property type="entry name" value="WD_REPEATS_REGION"/>
    <property type="match status" value="6"/>
</dbReference>
<comment type="caution">
    <text evidence="5">The sequence shown here is derived from an EMBL/GenBank/DDBJ whole genome shotgun (WGS) entry which is preliminary data.</text>
</comment>
<feature type="repeat" description="WD" evidence="3">
    <location>
        <begin position="875"/>
        <end position="906"/>
    </location>
</feature>
<dbReference type="Gene3D" id="2.130.10.10">
    <property type="entry name" value="YVTN repeat-like/Quinoprotein amine dehydrogenase"/>
    <property type="match status" value="4"/>
</dbReference>
<dbReference type="CDD" id="cd00200">
    <property type="entry name" value="WD40"/>
    <property type="match status" value="2"/>
</dbReference>
<dbReference type="InterPro" id="IPR011047">
    <property type="entry name" value="Quinoprotein_ADH-like_sf"/>
</dbReference>
<dbReference type="EMBL" id="JASBNA010000014">
    <property type="protein sequence ID" value="KAK7687219.1"/>
    <property type="molecule type" value="Genomic_DNA"/>
</dbReference>
<dbReference type="InterPro" id="IPR056884">
    <property type="entry name" value="NPHP3-like_N"/>
</dbReference>
<dbReference type="PANTHER" id="PTHR19848:SF8">
    <property type="entry name" value="F-BOX AND WD REPEAT DOMAIN CONTAINING 7"/>
    <property type="match status" value="1"/>
</dbReference>
<dbReference type="InterPro" id="IPR019775">
    <property type="entry name" value="WD40_repeat_CS"/>
</dbReference>
<evidence type="ECO:0000256" key="1">
    <source>
        <dbReference type="ARBA" id="ARBA00022574"/>
    </source>
</evidence>
<gene>
    <name evidence="5" type="ORF">QCA50_009724</name>
</gene>
<evidence type="ECO:0000256" key="3">
    <source>
        <dbReference type="PROSITE-ProRule" id="PRU00221"/>
    </source>
</evidence>
<dbReference type="InterPro" id="IPR036537">
    <property type="entry name" value="Adaptor_Cbl_N_dom_sf"/>
</dbReference>
<reference evidence="5 6" key="1">
    <citation type="submission" date="2022-09" db="EMBL/GenBank/DDBJ databases">
        <authorList>
            <person name="Palmer J.M."/>
        </authorList>
    </citation>
    <scope>NUCLEOTIDE SEQUENCE [LARGE SCALE GENOMIC DNA]</scope>
    <source>
        <strain evidence="5 6">DSM 7382</strain>
    </source>
</reference>
<dbReference type="InterPro" id="IPR001680">
    <property type="entry name" value="WD40_rpt"/>
</dbReference>
<dbReference type="Proteomes" id="UP001385951">
    <property type="component" value="Unassembled WGS sequence"/>
</dbReference>
<dbReference type="InterPro" id="IPR036322">
    <property type="entry name" value="WD40_repeat_dom_sf"/>
</dbReference>
<keyword evidence="1 3" id="KW-0853">WD repeat</keyword>
<dbReference type="SUPFAM" id="SSF52540">
    <property type="entry name" value="P-loop containing nucleoside triphosphate hydrolases"/>
    <property type="match status" value="1"/>
</dbReference>
<protein>
    <recommendedName>
        <fullName evidence="4">Nephrocystin 3-like N-terminal domain-containing protein</fullName>
    </recommendedName>
</protein>
<feature type="repeat" description="WD" evidence="3">
    <location>
        <begin position="821"/>
        <end position="865"/>
    </location>
</feature>
<dbReference type="InterPro" id="IPR020472">
    <property type="entry name" value="WD40_PAC1"/>
</dbReference>
<evidence type="ECO:0000313" key="5">
    <source>
        <dbReference type="EMBL" id="KAK7687219.1"/>
    </source>
</evidence>
<keyword evidence="6" id="KW-1185">Reference proteome</keyword>
<dbReference type="CDD" id="cd21037">
    <property type="entry name" value="MLKL_NTD"/>
    <property type="match status" value="1"/>
</dbReference>
<keyword evidence="2" id="KW-0677">Repeat</keyword>
<evidence type="ECO:0000313" key="6">
    <source>
        <dbReference type="Proteomes" id="UP001385951"/>
    </source>
</evidence>
<accession>A0AAW0GAM3</accession>
<feature type="repeat" description="WD" evidence="3">
    <location>
        <begin position="779"/>
        <end position="820"/>
    </location>
</feature>
<dbReference type="InterPro" id="IPR059179">
    <property type="entry name" value="MLKL-like_MCAfunc"/>
</dbReference>
<name>A0AAW0GAM3_9APHY</name>
<dbReference type="PRINTS" id="PR00320">
    <property type="entry name" value="GPROTEINBRPT"/>
</dbReference>
<feature type="repeat" description="WD" evidence="3">
    <location>
        <begin position="946"/>
        <end position="987"/>
    </location>
</feature>
<dbReference type="Pfam" id="PF24883">
    <property type="entry name" value="NPHP3_N"/>
    <property type="match status" value="1"/>
</dbReference>
<proteinExistence type="predicted"/>
<evidence type="ECO:0000256" key="2">
    <source>
        <dbReference type="ARBA" id="ARBA00022737"/>
    </source>
</evidence>
<organism evidence="5 6">
    <name type="scientific">Cerrena zonata</name>
    <dbReference type="NCBI Taxonomy" id="2478898"/>
    <lineage>
        <taxon>Eukaryota</taxon>
        <taxon>Fungi</taxon>
        <taxon>Dikarya</taxon>
        <taxon>Basidiomycota</taxon>
        <taxon>Agaricomycotina</taxon>
        <taxon>Agaricomycetes</taxon>
        <taxon>Polyporales</taxon>
        <taxon>Cerrenaceae</taxon>
        <taxon>Cerrena</taxon>
    </lineage>
</organism>
<dbReference type="SUPFAM" id="SSF50978">
    <property type="entry name" value="WD40 repeat-like"/>
    <property type="match status" value="1"/>
</dbReference>
<feature type="repeat" description="WD" evidence="3">
    <location>
        <begin position="1080"/>
        <end position="1114"/>
    </location>
</feature>
<dbReference type="InterPro" id="IPR027417">
    <property type="entry name" value="P-loop_NTPase"/>
</dbReference>
<dbReference type="Pfam" id="PF00400">
    <property type="entry name" value="WD40"/>
    <property type="match status" value="7"/>
</dbReference>
<dbReference type="SMART" id="SM00320">
    <property type="entry name" value="WD40"/>
    <property type="match status" value="10"/>
</dbReference>
<feature type="repeat" description="WD" evidence="3">
    <location>
        <begin position="988"/>
        <end position="1029"/>
    </location>
</feature>
<dbReference type="InterPro" id="IPR015943">
    <property type="entry name" value="WD40/YVTN_repeat-like_dom_sf"/>
</dbReference>
<feature type="domain" description="Nephrocystin 3-like N-terminal" evidence="4">
    <location>
        <begin position="233"/>
        <end position="394"/>
    </location>
</feature>